<gene>
    <name evidence="3" type="ORF">R3P38DRAFT_3277645</name>
</gene>
<dbReference type="InterPro" id="IPR001810">
    <property type="entry name" value="F-box_dom"/>
</dbReference>
<proteinExistence type="predicted"/>
<dbReference type="EMBL" id="JAWWNJ010000058">
    <property type="protein sequence ID" value="KAK7013842.1"/>
    <property type="molecule type" value="Genomic_DNA"/>
</dbReference>
<evidence type="ECO:0000313" key="3">
    <source>
        <dbReference type="EMBL" id="KAK7013842.1"/>
    </source>
</evidence>
<dbReference type="Gene3D" id="1.20.1280.50">
    <property type="match status" value="1"/>
</dbReference>
<dbReference type="SUPFAM" id="SSF52058">
    <property type="entry name" value="L domain-like"/>
    <property type="match status" value="1"/>
</dbReference>
<feature type="domain" description="F-box" evidence="2">
    <location>
        <begin position="89"/>
        <end position="156"/>
    </location>
</feature>
<dbReference type="InterPro" id="IPR036047">
    <property type="entry name" value="F-box-like_dom_sf"/>
</dbReference>
<keyword evidence="4" id="KW-1185">Reference proteome</keyword>
<keyword evidence="1" id="KW-0175">Coiled coil</keyword>
<dbReference type="Pfam" id="PF12937">
    <property type="entry name" value="F-box-like"/>
    <property type="match status" value="1"/>
</dbReference>
<comment type="caution">
    <text evidence="3">The sequence shown here is derived from an EMBL/GenBank/DDBJ whole genome shotgun (WGS) entry which is preliminary data.</text>
</comment>
<name>A0AAW0ALM6_9AGAR</name>
<protein>
    <recommendedName>
        <fullName evidence="2">F-box domain-containing protein</fullName>
    </recommendedName>
</protein>
<accession>A0AAW0ALM6</accession>
<dbReference type="Proteomes" id="UP001362999">
    <property type="component" value="Unassembled WGS sequence"/>
</dbReference>
<sequence>MSCGSCPRRFTSSLLPTPARLAELDSALRANTFPPELSSVQATIVATPAELNRYNFEMKRVTNELQRLKSERRALLSQFEKCRSVFAPIRRLPGELLTEIFAMCRPGELYDLSKTVTPEEEVDRISHLHLRQLAQVCSRWNEIVSDSPKLWSHISFNTSVWSDCCASDDTLIDLLEYALERGRNTPLIIEACVIWTNTSSNYAFELLGEHSHRWHTVRFYSDPCSSAHLIDIEEKLNNLQSLHLEINGSWNSVPTFHIAPRLTEFSFIGDSPQDIPHLPWSQLRKLTYVGKNAANPSECLSLLVRATNVESAFFNLDLRQTFSYVPLSSISSNVKTITLALDGSDSVIGRVFDFFSLPALESFALVPRTKSDHSPPAWPIDQFLALARRSSFDAHLTRFHLQADVKDVDLLTCLAVLPRLEELAIVDCVSFGTNAVISDVFLRGLSTASYSSESAGVFDILPALRFLSLASSLEFTDAVYVDLVLSRAPALRANSLKNLSNSGRPLVVHLYTLPERVRELSTQMLNEAFASAIAEGYVLFEAGPAPV</sequence>
<evidence type="ECO:0000259" key="2">
    <source>
        <dbReference type="Pfam" id="PF12937"/>
    </source>
</evidence>
<evidence type="ECO:0000256" key="1">
    <source>
        <dbReference type="SAM" id="Coils"/>
    </source>
</evidence>
<evidence type="ECO:0000313" key="4">
    <source>
        <dbReference type="Proteomes" id="UP001362999"/>
    </source>
</evidence>
<dbReference type="SUPFAM" id="SSF81383">
    <property type="entry name" value="F-box domain"/>
    <property type="match status" value="1"/>
</dbReference>
<dbReference type="AlphaFoldDB" id="A0AAW0ALM6"/>
<feature type="coiled-coil region" evidence="1">
    <location>
        <begin position="51"/>
        <end position="78"/>
    </location>
</feature>
<organism evidence="3 4">
    <name type="scientific">Favolaschia claudopus</name>
    <dbReference type="NCBI Taxonomy" id="2862362"/>
    <lineage>
        <taxon>Eukaryota</taxon>
        <taxon>Fungi</taxon>
        <taxon>Dikarya</taxon>
        <taxon>Basidiomycota</taxon>
        <taxon>Agaricomycotina</taxon>
        <taxon>Agaricomycetes</taxon>
        <taxon>Agaricomycetidae</taxon>
        <taxon>Agaricales</taxon>
        <taxon>Marasmiineae</taxon>
        <taxon>Mycenaceae</taxon>
        <taxon>Favolaschia</taxon>
    </lineage>
</organism>
<reference evidence="3 4" key="1">
    <citation type="journal article" date="2024" name="J Genomics">
        <title>Draft genome sequencing and assembly of Favolaschia claudopus CIRM-BRFM 2984 isolated from oak limbs.</title>
        <authorList>
            <person name="Navarro D."/>
            <person name="Drula E."/>
            <person name="Chaduli D."/>
            <person name="Cazenave R."/>
            <person name="Ahrendt S."/>
            <person name="Wang J."/>
            <person name="Lipzen A."/>
            <person name="Daum C."/>
            <person name="Barry K."/>
            <person name="Grigoriev I.V."/>
            <person name="Favel A."/>
            <person name="Rosso M.N."/>
            <person name="Martin F."/>
        </authorList>
    </citation>
    <scope>NUCLEOTIDE SEQUENCE [LARGE SCALE GENOMIC DNA]</scope>
    <source>
        <strain evidence="3 4">CIRM-BRFM 2984</strain>
    </source>
</reference>